<evidence type="ECO:0000256" key="5">
    <source>
        <dbReference type="ARBA" id="ARBA00022970"/>
    </source>
</evidence>
<dbReference type="InterPro" id="IPR004841">
    <property type="entry name" value="AA-permease/SLC12A_dom"/>
</dbReference>
<dbReference type="RefSeq" id="WP_126414261.1">
    <property type="nucleotide sequence ID" value="NZ_JASPER010000034.1"/>
</dbReference>
<keyword evidence="6 9" id="KW-1133">Transmembrane helix</keyword>
<evidence type="ECO:0000256" key="8">
    <source>
        <dbReference type="SAM" id="MobiDB-lite"/>
    </source>
</evidence>
<dbReference type="OrthoDB" id="5297508at2"/>
<feature type="transmembrane region" description="Helical" evidence="9">
    <location>
        <begin position="216"/>
        <end position="235"/>
    </location>
</feature>
<dbReference type="Gene3D" id="1.20.1740.10">
    <property type="entry name" value="Amino acid/polyamine transporter I"/>
    <property type="match status" value="1"/>
</dbReference>
<dbReference type="PIRSF" id="PIRSF006060">
    <property type="entry name" value="AA_transporter"/>
    <property type="match status" value="1"/>
</dbReference>
<feature type="transmembrane region" description="Helical" evidence="9">
    <location>
        <begin position="467"/>
        <end position="488"/>
    </location>
</feature>
<dbReference type="PANTHER" id="PTHR43341">
    <property type="entry name" value="AMINO ACID PERMEASE"/>
    <property type="match status" value="1"/>
</dbReference>
<feature type="transmembrane region" description="Helical" evidence="9">
    <location>
        <begin position="500"/>
        <end position="519"/>
    </location>
</feature>
<feature type="region of interest" description="Disordered" evidence="8">
    <location>
        <begin position="1"/>
        <end position="65"/>
    </location>
</feature>
<feature type="transmembrane region" description="Helical" evidence="9">
    <location>
        <begin position="155"/>
        <end position="177"/>
    </location>
</feature>
<evidence type="ECO:0000256" key="6">
    <source>
        <dbReference type="ARBA" id="ARBA00022989"/>
    </source>
</evidence>
<keyword evidence="7 9" id="KW-0472">Membrane</keyword>
<evidence type="ECO:0000256" key="3">
    <source>
        <dbReference type="ARBA" id="ARBA00022448"/>
    </source>
</evidence>
<dbReference type="EMBL" id="LR134477">
    <property type="protein sequence ID" value="VEI16555.1"/>
    <property type="molecule type" value="Genomic_DNA"/>
</dbReference>
<dbReference type="InterPro" id="IPR050524">
    <property type="entry name" value="APC_YAT"/>
</dbReference>
<feature type="transmembrane region" description="Helical" evidence="9">
    <location>
        <begin position="342"/>
        <end position="363"/>
    </location>
</feature>
<dbReference type="PROSITE" id="PS00218">
    <property type="entry name" value="AMINO_ACID_PERMEASE_1"/>
    <property type="match status" value="1"/>
</dbReference>
<feature type="transmembrane region" description="Helical" evidence="9">
    <location>
        <begin position="101"/>
        <end position="118"/>
    </location>
</feature>
<name>A0A448PLH1_ACTVI</name>
<dbReference type="KEGG" id="avc:NCTC10951_01736"/>
<evidence type="ECO:0000256" key="9">
    <source>
        <dbReference type="SAM" id="Phobius"/>
    </source>
</evidence>
<feature type="compositionally biased region" description="Low complexity" evidence="8">
    <location>
        <begin position="28"/>
        <end position="44"/>
    </location>
</feature>
<feature type="compositionally biased region" description="Basic and acidic residues" evidence="8">
    <location>
        <begin position="1"/>
        <end position="10"/>
    </location>
</feature>
<keyword evidence="3" id="KW-0813">Transport</keyword>
<evidence type="ECO:0000259" key="10">
    <source>
        <dbReference type="Pfam" id="PF00324"/>
    </source>
</evidence>
<keyword evidence="5" id="KW-0029">Amino-acid transport</keyword>
<feature type="transmembrane region" description="Helical" evidence="9">
    <location>
        <begin position="296"/>
        <end position="317"/>
    </location>
</feature>
<evidence type="ECO:0000256" key="2">
    <source>
        <dbReference type="ARBA" id="ARBA00008583"/>
    </source>
</evidence>
<dbReference type="Proteomes" id="UP000268658">
    <property type="component" value="Chromosome"/>
</dbReference>
<feature type="transmembrane region" description="Helical" evidence="9">
    <location>
        <begin position="183"/>
        <end position="204"/>
    </location>
</feature>
<dbReference type="Pfam" id="PF00324">
    <property type="entry name" value="AA_permease"/>
    <property type="match status" value="1"/>
</dbReference>
<dbReference type="GO" id="GO:0015171">
    <property type="term" value="F:amino acid transmembrane transporter activity"/>
    <property type="evidence" value="ECO:0007669"/>
    <property type="project" value="TreeGrafter"/>
</dbReference>
<dbReference type="GO" id="GO:0016020">
    <property type="term" value="C:membrane"/>
    <property type="evidence" value="ECO:0007669"/>
    <property type="project" value="UniProtKB-SubCell"/>
</dbReference>
<evidence type="ECO:0000256" key="1">
    <source>
        <dbReference type="ARBA" id="ARBA00004141"/>
    </source>
</evidence>
<feature type="transmembrane region" description="Helical" evidence="9">
    <location>
        <begin position="255"/>
        <end position="275"/>
    </location>
</feature>
<dbReference type="PANTHER" id="PTHR43341:SF1">
    <property type="entry name" value="GENERAL AMINO-ACID PERMEASE GAP1"/>
    <property type="match status" value="1"/>
</dbReference>
<sequence>MTHSHDDHDGAAAGGRAPAEPGRRSDATDGTAGAADPAPSAAADSLVPDASGQVSNEALEESSGLQRSLTNRHMQMIAIGGAIGTGLFVASGATVSTAGPGGALVAYAAIGLMVLLLMQSLGEMTAHMPVAGSFQTYATRFVSPSFGFAMGWNYWFNWAITVAAELVAAGIVMAYWLPGVPPWIWAALFLSLLTTLNALSARAFGEGEFWLSAIKVVTVVVFLIAGVAMILGVIGGGPAGFGNWTTGDAPFHGGMLAIVSVFMVAGFSFQGTELVGVAAGEARDPRRDVPKAIHTVFWRIMIFYIGAISVIGFLVPYTDPNLLRSDTSDISYSPFTLVFERAGIGIAAALMNAVILTAVLSAGNSGLYASTRMLHSMALQGQAPAWFSYVNRHGVPVRALGATALVGAAGFLTAVVGQDTAYTWLLNVSALCGFIVWLGIAVCHFRFRRAYVLQGNDPADLPYRAPWFPLGPILAFILCALVILGQNYEAVFKGQLLEVLSSYIGLPVFGAIWLGHRLVSGSRAVRLEDADVSGVVVHERR</sequence>
<dbReference type="FunFam" id="1.20.1740.10:FF:000001">
    <property type="entry name" value="Amino acid permease"/>
    <property type="match status" value="1"/>
</dbReference>
<dbReference type="AlphaFoldDB" id="A0A448PLH1"/>
<feature type="transmembrane region" description="Helical" evidence="9">
    <location>
        <begin position="76"/>
        <end position="95"/>
    </location>
</feature>
<evidence type="ECO:0000256" key="7">
    <source>
        <dbReference type="ARBA" id="ARBA00023136"/>
    </source>
</evidence>
<comment type="similarity">
    <text evidence="2">Belongs to the amino acid-polyamine-organocation (APC) superfamily. Amino acid transporter (AAT) (TC 2.A.3.1) family.</text>
</comment>
<keyword evidence="4 9" id="KW-0812">Transmembrane</keyword>
<feature type="transmembrane region" description="Helical" evidence="9">
    <location>
        <begin position="424"/>
        <end position="447"/>
    </location>
</feature>
<comment type="subcellular location">
    <subcellularLocation>
        <location evidence="1">Membrane</location>
        <topology evidence="1">Multi-pass membrane protein</topology>
    </subcellularLocation>
</comment>
<dbReference type="InterPro" id="IPR004840">
    <property type="entry name" value="Amino_acid_permease_CS"/>
</dbReference>
<evidence type="ECO:0000256" key="4">
    <source>
        <dbReference type="ARBA" id="ARBA00022692"/>
    </source>
</evidence>
<evidence type="ECO:0000313" key="12">
    <source>
        <dbReference type="Proteomes" id="UP000268658"/>
    </source>
</evidence>
<organism evidence="11 12">
    <name type="scientific">Actinomyces viscosus</name>
    <dbReference type="NCBI Taxonomy" id="1656"/>
    <lineage>
        <taxon>Bacteria</taxon>
        <taxon>Bacillati</taxon>
        <taxon>Actinomycetota</taxon>
        <taxon>Actinomycetes</taxon>
        <taxon>Actinomycetales</taxon>
        <taxon>Actinomycetaceae</taxon>
        <taxon>Actinomyces</taxon>
    </lineage>
</organism>
<reference evidence="11 12" key="1">
    <citation type="submission" date="2018-12" db="EMBL/GenBank/DDBJ databases">
        <authorList>
            <consortium name="Pathogen Informatics"/>
        </authorList>
    </citation>
    <scope>NUCLEOTIDE SEQUENCE [LARGE SCALE GENOMIC DNA]</scope>
    <source>
        <strain evidence="11 12">NCTC10951</strain>
    </source>
</reference>
<gene>
    <name evidence="11" type="primary">lysP_2</name>
    <name evidence="11" type="ORF">NCTC10951_01736</name>
</gene>
<evidence type="ECO:0000313" key="11">
    <source>
        <dbReference type="EMBL" id="VEI16555.1"/>
    </source>
</evidence>
<feature type="transmembrane region" description="Helical" evidence="9">
    <location>
        <begin position="399"/>
        <end position="418"/>
    </location>
</feature>
<protein>
    <submittedName>
        <fullName evidence="11">Lysine-specific permease</fullName>
    </submittedName>
</protein>
<proteinExistence type="inferred from homology"/>
<feature type="domain" description="Amino acid permease/ SLC12A" evidence="10">
    <location>
        <begin position="73"/>
        <end position="518"/>
    </location>
</feature>
<accession>A0A448PLH1</accession>